<organism evidence="3 4">
    <name type="scientific">Ascobolus immersus RN42</name>
    <dbReference type="NCBI Taxonomy" id="1160509"/>
    <lineage>
        <taxon>Eukaryota</taxon>
        <taxon>Fungi</taxon>
        <taxon>Dikarya</taxon>
        <taxon>Ascomycota</taxon>
        <taxon>Pezizomycotina</taxon>
        <taxon>Pezizomycetes</taxon>
        <taxon>Pezizales</taxon>
        <taxon>Ascobolaceae</taxon>
        <taxon>Ascobolus</taxon>
    </lineage>
</organism>
<name>A0A3N4IR14_ASCIM</name>
<gene>
    <name evidence="3" type="ORF">BJ508DRAFT_321267</name>
</gene>
<feature type="compositionally biased region" description="Polar residues" evidence="1">
    <location>
        <begin position="403"/>
        <end position="431"/>
    </location>
</feature>
<sequence length="920" mass="102945">MRLFSSSSSPTLLVFVSFCSLLTHVVPVLGQTEFNSSRYAHWRLPANPNAQTNVTFTPPYLPAALDFIHQSASLPLLTVETLNSANLNNQSIVLLREAILERATRGWPHRSQMAELQEYGGFHHLTVLVGRVKIGKRNEATGRSPTECDFTQAHLVTTHAGSNVECMRRLFDKTAKVPDPTQLWELGLQRVNVEVSQRHDLRRGKLQSEGSRYHYLGLTNTTANDLYRVPQRYKTFKGHSCFDLENNCGAFAAWMIKDLGLGDLKRTEDGNWLLEKTELSLDENCSLPSNLSPDLPALNNLPRHPPQTPPHSSPKIPTNSPPHSSAKILADSPLSHYKAMLRNQVTFGCSSIRRVPNVGLLSHARALSTTQAQAKNTKAELSTISDPQRRSASHVALTPSPHRITSNNSAKPSTSTGSFQTLGPLFSDSTQDSDCSEVRRKATALEDAVKTRNATKILDCFMREFPSWEKLGVQGKGKAPILAVPPGILKQLIRSQTWLSSIVVLLPFEEQLRKAPAEKKNMVQLRKVVKKVLPILLQSGLIRGVSPDEFYKCMFGDLKVERKYNFAPCPLDPTDTEIGRCLDTNILTNIVGAARRAWITSLDNPGELICEFLYKETSEKLTTVIGAIREFRRNINCPLPDLLMDLPENSACLEISRIMKPFNVDFKKQDFFRQDYRNDLIKREIAKCISMLPKGSSQKRQMSHLRLSMSADIELAVASSTDSNSFITADGNFAGTFGRFLWDVARIKIVLVIIEDHPARHTKKISSPTDSTFQTGLSTSNVLRKAHALIAAAEKNNVIHLRNCLVEEFPYCRRLVIEPSPDDQKLEPNALHRFAKDCAWATGMTILLLLENTTRKQEKERKNMVLLRKTVKKTLITLVKAGVLRSVTPEEFASVMYGDIKLERKFYFPPCPLGPDGSIL</sequence>
<keyword evidence="4" id="KW-1185">Reference proteome</keyword>
<evidence type="ECO:0000313" key="3">
    <source>
        <dbReference type="EMBL" id="RPA86671.1"/>
    </source>
</evidence>
<feature type="region of interest" description="Disordered" evidence="1">
    <location>
        <begin position="292"/>
        <end position="327"/>
    </location>
</feature>
<keyword evidence="2" id="KW-0732">Signal</keyword>
<proteinExistence type="predicted"/>
<feature type="compositionally biased region" description="Polar residues" evidence="1">
    <location>
        <begin position="371"/>
        <end position="386"/>
    </location>
</feature>
<feature type="compositionally biased region" description="Pro residues" evidence="1">
    <location>
        <begin position="303"/>
        <end position="312"/>
    </location>
</feature>
<dbReference type="EMBL" id="ML119648">
    <property type="protein sequence ID" value="RPA86671.1"/>
    <property type="molecule type" value="Genomic_DNA"/>
</dbReference>
<dbReference type="Proteomes" id="UP000275078">
    <property type="component" value="Unassembled WGS sequence"/>
</dbReference>
<feature type="region of interest" description="Disordered" evidence="1">
    <location>
        <begin position="371"/>
        <end position="431"/>
    </location>
</feature>
<accession>A0A3N4IR14</accession>
<evidence type="ECO:0000256" key="1">
    <source>
        <dbReference type="SAM" id="MobiDB-lite"/>
    </source>
</evidence>
<evidence type="ECO:0000256" key="2">
    <source>
        <dbReference type="SAM" id="SignalP"/>
    </source>
</evidence>
<feature type="chain" id="PRO_5018167953" evidence="2">
    <location>
        <begin position="31"/>
        <end position="920"/>
    </location>
</feature>
<feature type="signal peptide" evidence="2">
    <location>
        <begin position="1"/>
        <end position="30"/>
    </location>
</feature>
<protein>
    <submittedName>
        <fullName evidence="3">Uncharacterized protein</fullName>
    </submittedName>
</protein>
<dbReference type="AlphaFoldDB" id="A0A3N4IR14"/>
<evidence type="ECO:0000313" key="4">
    <source>
        <dbReference type="Proteomes" id="UP000275078"/>
    </source>
</evidence>
<reference evidence="3 4" key="1">
    <citation type="journal article" date="2018" name="Nat. Ecol. Evol.">
        <title>Pezizomycetes genomes reveal the molecular basis of ectomycorrhizal truffle lifestyle.</title>
        <authorList>
            <person name="Murat C."/>
            <person name="Payen T."/>
            <person name="Noel B."/>
            <person name="Kuo A."/>
            <person name="Morin E."/>
            <person name="Chen J."/>
            <person name="Kohler A."/>
            <person name="Krizsan K."/>
            <person name="Balestrini R."/>
            <person name="Da Silva C."/>
            <person name="Montanini B."/>
            <person name="Hainaut M."/>
            <person name="Levati E."/>
            <person name="Barry K.W."/>
            <person name="Belfiori B."/>
            <person name="Cichocki N."/>
            <person name="Clum A."/>
            <person name="Dockter R.B."/>
            <person name="Fauchery L."/>
            <person name="Guy J."/>
            <person name="Iotti M."/>
            <person name="Le Tacon F."/>
            <person name="Lindquist E.A."/>
            <person name="Lipzen A."/>
            <person name="Malagnac F."/>
            <person name="Mello A."/>
            <person name="Molinier V."/>
            <person name="Miyauchi S."/>
            <person name="Poulain J."/>
            <person name="Riccioni C."/>
            <person name="Rubini A."/>
            <person name="Sitrit Y."/>
            <person name="Splivallo R."/>
            <person name="Traeger S."/>
            <person name="Wang M."/>
            <person name="Zifcakova L."/>
            <person name="Wipf D."/>
            <person name="Zambonelli A."/>
            <person name="Paolocci F."/>
            <person name="Nowrousian M."/>
            <person name="Ottonello S."/>
            <person name="Baldrian P."/>
            <person name="Spatafora J.W."/>
            <person name="Henrissat B."/>
            <person name="Nagy L.G."/>
            <person name="Aury J.M."/>
            <person name="Wincker P."/>
            <person name="Grigoriev I.V."/>
            <person name="Bonfante P."/>
            <person name="Martin F.M."/>
        </authorList>
    </citation>
    <scope>NUCLEOTIDE SEQUENCE [LARGE SCALE GENOMIC DNA]</scope>
    <source>
        <strain evidence="3 4">RN42</strain>
    </source>
</reference>